<reference evidence="3" key="1">
    <citation type="submission" date="2025-08" db="UniProtKB">
        <authorList>
            <consortium name="RefSeq"/>
        </authorList>
    </citation>
    <scope>IDENTIFICATION</scope>
</reference>
<gene>
    <name evidence="3" type="primary">LOC107759585</name>
</gene>
<dbReference type="PaxDb" id="4097-A0A1S3WZR9"/>
<dbReference type="PANTHER" id="PTHR48475:SF1">
    <property type="entry name" value="RNASE H TYPE-1 DOMAIN-CONTAINING PROTEIN"/>
    <property type="match status" value="1"/>
</dbReference>
<organism evidence="3">
    <name type="scientific">Nicotiana tabacum</name>
    <name type="common">Common tobacco</name>
    <dbReference type="NCBI Taxonomy" id="4097"/>
    <lineage>
        <taxon>Eukaryota</taxon>
        <taxon>Viridiplantae</taxon>
        <taxon>Streptophyta</taxon>
        <taxon>Embryophyta</taxon>
        <taxon>Tracheophyta</taxon>
        <taxon>Spermatophyta</taxon>
        <taxon>Magnoliopsida</taxon>
        <taxon>eudicotyledons</taxon>
        <taxon>Gunneridae</taxon>
        <taxon>Pentapetalae</taxon>
        <taxon>asterids</taxon>
        <taxon>lamiids</taxon>
        <taxon>Solanales</taxon>
        <taxon>Solanaceae</taxon>
        <taxon>Nicotianoideae</taxon>
        <taxon>Nicotianeae</taxon>
        <taxon>Nicotiana</taxon>
    </lineage>
</organism>
<protein>
    <recommendedName>
        <fullName evidence="2">Integrase zinc-binding domain-containing protein</fullName>
    </recommendedName>
</protein>
<feature type="region of interest" description="Disordered" evidence="1">
    <location>
        <begin position="20"/>
        <end position="49"/>
    </location>
</feature>
<dbReference type="Gene3D" id="1.10.340.70">
    <property type="match status" value="1"/>
</dbReference>
<feature type="domain" description="Integrase zinc-binding" evidence="2">
    <location>
        <begin position="86"/>
        <end position="139"/>
    </location>
</feature>
<accession>A0A1S3WZR9</accession>
<evidence type="ECO:0000259" key="2">
    <source>
        <dbReference type="Pfam" id="PF17921"/>
    </source>
</evidence>
<dbReference type="OrthoDB" id="1741911at2759"/>
<feature type="compositionally biased region" description="Polar residues" evidence="1">
    <location>
        <begin position="20"/>
        <end position="30"/>
    </location>
</feature>
<dbReference type="PANTHER" id="PTHR48475">
    <property type="entry name" value="RIBONUCLEASE H"/>
    <property type="match status" value="1"/>
</dbReference>
<name>A0A1S3WZR9_TOBAC</name>
<dbReference type="Pfam" id="PF17921">
    <property type="entry name" value="Integrase_H2C2"/>
    <property type="match status" value="1"/>
</dbReference>
<dbReference type="OMA" id="CQRFSSK"/>
<dbReference type="InterPro" id="IPR041588">
    <property type="entry name" value="Integrase_H2C2"/>
</dbReference>
<dbReference type="RefSeq" id="XP_016433048.1">
    <property type="nucleotide sequence ID" value="XM_016577562.1"/>
</dbReference>
<dbReference type="AlphaFoldDB" id="A0A1S3WZR9"/>
<proteinExistence type="predicted"/>
<evidence type="ECO:0000256" key="1">
    <source>
        <dbReference type="SAM" id="MobiDB-lite"/>
    </source>
</evidence>
<sequence>MGSGMLTGLRGTKAVFIEPATTSHPESGRTTLPVLGSLGDSGPGDTKESRTLCTKAARFTLSEDRTLFRRTFDGQLAICLGPGDTNYILREIHKGPCGNHSGAESLVQKVIRAGYYWTDMEKYAREFVRKCDKCQRHAPKIH</sequence>
<dbReference type="KEGG" id="nta:107759585"/>
<evidence type="ECO:0000313" key="3">
    <source>
        <dbReference type="RefSeq" id="XP_016433048.1"/>
    </source>
</evidence>